<dbReference type="AlphaFoldDB" id="A0AAV5BYU6"/>
<keyword evidence="2" id="KW-1185">Reference proteome</keyword>
<sequence length="73" mass="8359">MWWFYCRGPSGFSGTSAAEEVTASVDGRSLVAVIIGTLLSHHQFRAALMLTIKKHLFYHWHHSALTKRRLLVY</sequence>
<evidence type="ECO:0000313" key="2">
    <source>
        <dbReference type="Proteomes" id="UP001054889"/>
    </source>
</evidence>
<organism evidence="1 2">
    <name type="scientific">Eleusine coracana subsp. coracana</name>
    <dbReference type="NCBI Taxonomy" id="191504"/>
    <lineage>
        <taxon>Eukaryota</taxon>
        <taxon>Viridiplantae</taxon>
        <taxon>Streptophyta</taxon>
        <taxon>Embryophyta</taxon>
        <taxon>Tracheophyta</taxon>
        <taxon>Spermatophyta</taxon>
        <taxon>Magnoliopsida</taxon>
        <taxon>Liliopsida</taxon>
        <taxon>Poales</taxon>
        <taxon>Poaceae</taxon>
        <taxon>PACMAD clade</taxon>
        <taxon>Chloridoideae</taxon>
        <taxon>Cynodonteae</taxon>
        <taxon>Eleusininae</taxon>
        <taxon>Eleusine</taxon>
    </lineage>
</organism>
<accession>A0AAV5BYU6</accession>
<gene>
    <name evidence="1" type="primary">ga07750</name>
    <name evidence="1" type="ORF">PR202_ga07750</name>
</gene>
<reference evidence="1" key="2">
    <citation type="submission" date="2021-12" db="EMBL/GenBank/DDBJ databases">
        <title>Resequencing data analysis of finger millet.</title>
        <authorList>
            <person name="Hatakeyama M."/>
            <person name="Aluri S."/>
            <person name="Balachadran M.T."/>
            <person name="Sivarajan S.R."/>
            <person name="Poveda L."/>
            <person name="Shimizu-Inatsugi R."/>
            <person name="Schlapbach R."/>
            <person name="Sreeman S.M."/>
            <person name="Shimizu K.K."/>
        </authorList>
    </citation>
    <scope>NUCLEOTIDE SEQUENCE</scope>
</reference>
<reference evidence="1" key="1">
    <citation type="journal article" date="2018" name="DNA Res.">
        <title>Multiple hybrid de novo genome assembly of finger millet, an orphan allotetraploid crop.</title>
        <authorList>
            <person name="Hatakeyama M."/>
            <person name="Aluri S."/>
            <person name="Balachadran M.T."/>
            <person name="Sivarajan S.R."/>
            <person name="Patrignani A."/>
            <person name="Gruter S."/>
            <person name="Poveda L."/>
            <person name="Shimizu-Inatsugi R."/>
            <person name="Baeten J."/>
            <person name="Francoijs K.J."/>
            <person name="Nataraja K.N."/>
            <person name="Reddy Y.A.N."/>
            <person name="Phadnis S."/>
            <person name="Ravikumar R.L."/>
            <person name="Schlapbach R."/>
            <person name="Sreeman S.M."/>
            <person name="Shimizu K.K."/>
        </authorList>
    </citation>
    <scope>NUCLEOTIDE SEQUENCE</scope>
</reference>
<name>A0AAV5BYU6_ELECO</name>
<protein>
    <submittedName>
        <fullName evidence="1">Uncharacterized protein</fullName>
    </submittedName>
</protein>
<dbReference type="Proteomes" id="UP001054889">
    <property type="component" value="Unassembled WGS sequence"/>
</dbReference>
<dbReference type="EMBL" id="BQKI01000003">
    <property type="protein sequence ID" value="GJM91386.1"/>
    <property type="molecule type" value="Genomic_DNA"/>
</dbReference>
<proteinExistence type="predicted"/>
<evidence type="ECO:0000313" key="1">
    <source>
        <dbReference type="EMBL" id="GJM91386.1"/>
    </source>
</evidence>
<comment type="caution">
    <text evidence="1">The sequence shown here is derived from an EMBL/GenBank/DDBJ whole genome shotgun (WGS) entry which is preliminary data.</text>
</comment>